<dbReference type="Proteomes" id="UP000828251">
    <property type="component" value="Unassembled WGS sequence"/>
</dbReference>
<keyword evidence="4" id="KW-1185">Reference proteome</keyword>
<keyword evidence="2" id="KW-0732">Signal</keyword>
<feature type="region of interest" description="Disordered" evidence="1">
    <location>
        <begin position="128"/>
        <end position="151"/>
    </location>
</feature>
<dbReference type="GO" id="GO:0006995">
    <property type="term" value="P:cellular response to nitrogen starvation"/>
    <property type="evidence" value="ECO:0007669"/>
    <property type="project" value="InterPro"/>
</dbReference>
<accession>A0A9D3WBS2</accession>
<gene>
    <name evidence="3" type="ORF">J1N35_003902</name>
</gene>
<dbReference type="AlphaFoldDB" id="A0A9D3WBS2"/>
<dbReference type="PANTHER" id="PTHR37180">
    <property type="entry name" value="PRECURSOR OF CEP14"/>
    <property type="match status" value="1"/>
</dbReference>
<evidence type="ECO:0000313" key="4">
    <source>
        <dbReference type="Proteomes" id="UP000828251"/>
    </source>
</evidence>
<dbReference type="InterPro" id="IPR038930">
    <property type="entry name" value="CEP13/CEP14"/>
</dbReference>
<dbReference type="OrthoDB" id="1915362at2759"/>
<dbReference type="GO" id="GO:0006970">
    <property type="term" value="P:response to osmotic stress"/>
    <property type="evidence" value="ECO:0007669"/>
    <property type="project" value="InterPro"/>
</dbReference>
<comment type="caution">
    <text evidence="3">The sequence shown here is derived from an EMBL/GenBank/DDBJ whole genome shotgun (WGS) entry which is preliminary data.</text>
</comment>
<organism evidence="3 4">
    <name type="scientific">Gossypium stocksii</name>
    <dbReference type="NCBI Taxonomy" id="47602"/>
    <lineage>
        <taxon>Eukaryota</taxon>
        <taxon>Viridiplantae</taxon>
        <taxon>Streptophyta</taxon>
        <taxon>Embryophyta</taxon>
        <taxon>Tracheophyta</taxon>
        <taxon>Spermatophyta</taxon>
        <taxon>Magnoliopsida</taxon>
        <taxon>eudicotyledons</taxon>
        <taxon>Gunneridae</taxon>
        <taxon>Pentapetalae</taxon>
        <taxon>rosids</taxon>
        <taxon>malvids</taxon>
        <taxon>Malvales</taxon>
        <taxon>Malvaceae</taxon>
        <taxon>Malvoideae</taxon>
        <taxon>Gossypium</taxon>
    </lineage>
</organism>
<evidence type="ECO:0000256" key="2">
    <source>
        <dbReference type="SAM" id="SignalP"/>
    </source>
</evidence>
<proteinExistence type="predicted"/>
<feature type="signal peptide" evidence="2">
    <location>
        <begin position="1"/>
        <end position="16"/>
    </location>
</feature>
<protein>
    <submittedName>
        <fullName evidence="3">Uncharacterized protein</fullName>
    </submittedName>
</protein>
<dbReference type="PANTHER" id="PTHR37180:SF2">
    <property type="entry name" value="PRECURSOR OF CEP14"/>
    <property type="match status" value="1"/>
</dbReference>
<sequence length="200" mass="22009">MARLTLVLVIGIVVLAFHPTCFEAGKLLNNFEKQQVPSFKGNFVGITLAKEPTKMLPASDDKGHAMANNERLFAIHLAKIDRMLQTSPPSPGNARKLLNNFEKQQIPSFKGNFAGITLFKEPTKMLPASDDGKGHAKANNGRQSTIHNSDLVLKLPKKSPQKSKSNQRTPSFLLVSVAIVRRNPKGALVFQDGERDANKR</sequence>
<dbReference type="EMBL" id="JAIQCV010000002">
    <property type="protein sequence ID" value="KAH1120742.1"/>
    <property type="molecule type" value="Genomic_DNA"/>
</dbReference>
<reference evidence="3 4" key="1">
    <citation type="journal article" date="2021" name="Plant Biotechnol. J.">
        <title>Multi-omics assisted identification of the key and species-specific regulatory components of drought-tolerant mechanisms in Gossypium stocksii.</title>
        <authorList>
            <person name="Yu D."/>
            <person name="Ke L."/>
            <person name="Zhang D."/>
            <person name="Wu Y."/>
            <person name="Sun Y."/>
            <person name="Mei J."/>
            <person name="Sun J."/>
            <person name="Sun Y."/>
        </authorList>
    </citation>
    <scope>NUCLEOTIDE SEQUENCE [LARGE SCALE GENOMIC DNA]</scope>
    <source>
        <strain evidence="4">cv. E1</strain>
        <tissue evidence="3">Leaf</tissue>
    </source>
</reference>
<evidence type="ECO:0000256" key="1">
    <source>
        <dbReference type="SAM" id="MobiDB-lite"/>
    </source>
</evidence>
<name>A0A9D3WBS2_9ROSI</name>
<evidence type="ECO:0000313" key="3">
    <source>
        <dbReference type="EMBL" id="KAH1120742.1"/>
    </source>
</evidence>
<feature type="chain" id="PRO_5038934525" evidence="2">
    <location>
        <begin position="17"/>
        <end position="200"/>
    </location>
</feature>